<comment type="caution">
    <text evidence="1">The sequence shown here is derived from an EMBL/GenBank/DDBJ whole genome shotgun (WGS) entry which is preliminary data.</text>
</comment>
<dbReference type="Proteomes" id="UP001432322">
    <property type="component" value="Unassembled WGS sequence"/>
</dbReference>
<feature type="non-terminal residue" evidence="1">
    <location>
        <position position="1"/>
    </location>
</feature>
<reference evidence="1" key="1">
    <citation type="submission" date="2023-10" db="EMBL/GenBank/DDBJ databases">
        <title>Genome assembly of Pristionchus species.</title>
        <authorList>
            <person name="Yoshida K."/>
            <person name="Sommer R.J."/>
        </authorList>
    </citation>
    <scope>NUCLEOTIDE SEQUENCE</scope>
    <source>
        <strain evidence="1">RS5133</strain>
    </source>
</reference>
<organism evidence="1 2">
    <name type="scientific">Pristionchus fissidentatus</name>
    <dbReference type="NCBI Taxonomy" id="1538716"/>
    <lineage>
        <taxon>Eukaryota</taxon>
        <taxon>Metazoa</taxon>
        <taxon>Ecdysozoa</taxon>
        <taxon>Nematoda</taxon>
        <taxon>Chromadorea</taxon>
        <taxon>Rhabditida</taxon>
        <taxon>Rhabditina</taxon>
        <taxon>Diplogasteromorpha</taxon>
        <taxon>Diplogasteroidea</taxon>
        <taxon>Neodiplogasteridae</taxon>
        <taxon>Pristionchus</taxon>
    </lineage>
</organism>
<proteinExistence type="predicted"/>
<sequence length="126" mass="14118">GDFPVGAEELLGPHLGHRDPLRSWHWHVTEPVGVRAEESGDYVVEQINQRILVRHSAACVGCLLTEPISGEIQCCDDDCLLRYTQLDSHEHKFAEFDGEEGECSHQGDCVEIRHDSAIGPRLHQSH</sequence>
<accession>A0AAV5WMN7</accession>
<keyword evidence="2" id="KW-1185">Reference proteome</keyword>
<protein>
    <submittedName>
        <fullName evidence="1">Uncharacterized protein</fullName>
    </submittedName>
</protein>
<evidence type="ECO:0000313" key="1">
    <source>
        <dbReference type="EMBL" id="GMT32643.1"/>
    </source>
</evidence>
<gene>
    <name evidence="1" type="ORF">PFISCL1PPCAC_23940</name>
</gene>
<name>A0AAV5WMN7_9BILA</name>
<dbReference type="AlphaFoldDB" id="A0AAV5WMN7"/>
<dbReference type="EMBL" id="BTSY01000006">
    <property type="protein sequence ID" value="GMT32643.1"/>
    <property type="molecule type" value="Genomic_DNA"/>
</dbReference>
<feature type="non-terminal residue" evidence="1">
    <location>
        <position position="126"/>
    </location>
</feature>
<evidence type="ECO:0000313" key="2">
    <source>
        <dbReference type="Proteomes" id="UP001432322"/>
    </source>
</evidence>